<dbReference type="WBParaSite" id="SPAL_0001693700.1">
    <property type="protein sequence ID" value="SPAL_0001693700.1"/>
    <property type="gene ID" value="SPAL_0001693700"/>
</dbReference>
<proteinExistence type="predicted"/>
<dbReference type="AlphaFoldDB" id="A0A0N5CGG0"/>
<name>A0A0N5CGG0_STREA</name>
<evidence type="ECO:0000313" key="1">
    <source>
        <dbReference type="Proteomes" id="UP000046392"/>
    </source>
</evidence>
<evidence type="ECO:0000313" key="2">
    <source>
        <dbReference type="WBParaSite" id="SPAL_0001693700.1"/>
    </source>
</evidence>
<dbReference type="Proteomes" id="UP000046392">
    <property type="component" value="Unplaced"/>
</dbReference>
<organism evidence="1 2">
    <name type="scientific">Strongyloides papillosus</name>
    <name type="common">Intestinal threadworm</name>
    <dbReference type="NCBI Taxonomy" id="174720"/>
    <lineage>
        <taxon>Eukaryota</taxon>
        <taxon>Metazoa</taxon>
        <taxon>Ecdysozoa</taxon>
        <taxon>Nematoda</taxon>
        <taxon>Chromadorea</taxon>
        <taxon>Rhabditida</taxon>
        <taxon>Tylenchina</taxon>
        <taxon>Panagrolaimomorpha</taxon>
        <taxon>Strongyloidoidea</taxon>
        <taxon>Strongyloididae</taxon>
        <taxon>Strongyloides</taxon>
    </lineage>
</organism>
<protein>
    <submittedName>
        <fullName evidence="2">6-cysteine protein</fullName>
    </submittedName>
</protein>
<accession>A0A0N5CGG0</accession>
<reference evidence="2" key="1">
    <citation type="submission" date="2017-02" db="UniProtKB">
        <authorList>
            <consortium name="WormBaseParasite"/>
        </authorList>
    </citation>
    <scope>IDENTIFICATION</scope>
</reference>
<sequence length="429" mass="50416">MWILFFFLVSQALTEEWIWDGNKRGSGATRKALCICENYHETVWSGAVDKRSKHLTKDINFLNNMILRNIKILEVNVTKYEAGNIGVRVDGKGNGHNAERQIFGILHNNNNYFYKNAGSTCQISYCENGLFFITPKDEYGMYSAKVDDFEEIFYQKFVTNDMKFRLDKFSIDRNNFPLIICPYKNYVSIRSATNFIPYETNGIIFSNFQERQILLSGYPRSDDSDIFVCGYIKYEDGSQLTISYEIEIKDYYKIDSIKSISDFQHIWKCSEGEATTDYHYFIYSYNFEGNHKMSHILKDSVDKNKFYYNDTMYLYNEAYTKDLKNMVNGIRHGYVLNPIKPDCKWKLPQLKFKIRLVSPDGSKIFDSKDGIQIMDVREDMLNKDIYYKCKIVIEEATRHPFLSNYYDQVMEVLLVSRDDDGNKITILHL</sequence>
<keyword evidence="1" id="KW-1185">Reference proteome</keyword>